<evidence type="ECO:0000313" key="4">
    <source>
        <dbReference type="Proteomes" id="UP001209878"/>
    </source>
</evidence>
<gene>
    <name evidence="3" type="ORF">NP493_462g02022</name>
</gene>
<evidence type="ECO:0000256" key="1">
    <source>
        <dbReference type="SAM" id="MobiDB-lite"/>
    </source>
</evidence>
<feature type="compositionally biased region" description="Polar residues" evidence="1">
    <location>
        <begin position="38"/>
        <end position="54"/>
    </location>
</feature>
<keyword evidence="4" id="KW-1185">Reference proteome</keyword>
<sequence>MPYQKRKSKESYGSGKGWRLKQLQLARDGKTIADISGASATSGPLTSMSAPESETMSMPMDIVDAVPDVAFSSSDFDKELPVRPAADETAQVTADLPTSATKTKFGYALRELHCDDEAVDDQLSTIFMRCSLLSELVKGLACTACQSSTLAVRAVVCALGVVCMLETHCTSCGEILNKTYSSDRLGGVKSSSAPFVVVRSLVSATMDMGVGHNGLVKLCRHMDMPAMHHSSFNIHMKEVTSANMRLVTSVLDEAAQVVRKAHKDLDPSIDENGIFDIAVSYDGMWMTRGFKSMYGAGCVVDVIT</sequence>
<dbReference type="InterPro" id="IPR049012">
    <property type="entry name" value="Mutator_transp_dom"/>
</dbReference>
<protein>
    <recommendedName>
        <fullName evidence="2">Mutator-like transposase domain-containing protein</fullName>
    </recommendedName>
</protein>
<name>A0AAD9KZ12_RIDPI</name>
<feature type="domain" description="Mutator-like transposase" evidence="2">
    <location>
        <begin position="141"/>
        <end position="302"/>
    </location>
</feature>
<dbReference type="EMBL" id="JAODUO010000462">
    <property type="protein sequence ID" value="KAK2180016.1"/>
    <property type="molecule type" value="Genomic_DNA"/>
</dbReference>
<evidence type="ECO:0000313" key="3">
    <source>
        <dbReference type="EMBL" id="KAK2180016.1"/>
    </source>
</evidence>
<dbReference type="Proteomes" id="UP001209878">
    <property type="component" value="Unassembled WGS sequence"/>
</dbReference>
<accession>A0AAD9KZ12</accession>
<dbReference type="Pfam" id="PF20700">
    <property type="entry name" value="Mutator"/>
    <property type="match status" value="1"/>
</dbReference>
<proteinExistence type="predicted"/>
<organism evidence="3 4">
    <name type="scientific">Ridgeia piscesae</name>
    <name type="common">Tubeworm</name>
    <dbReference type="NCBI Taxonomy" id="27915"/>
    <lineage>
        <taxon>Eukaryota</taxon>
        <taxon>Metazoa</taxon>
        <taxon>Spiralia</taxon>
        <taxon>Lophotrochozoa</taxon>
        <taxon>Annelida</taxon>
        <taxon>Polychaeta</taxon>
        <taxon>Sedentaria</taxon>
        <taxon>Canalipalpata</taxon>
        <taxon>Sabellida</taxon>
        <taxon>Siboglinidae</taxon>
        <taxon>Ridgeia</taxon>
    </lineage>
</organism>
<dbReference type="AlphaFoldDB" id="A0AAD9KZ12"/>
<comment type="caution">
    <text evidence="3">The sequence shown here is derived from an EMBL/GenBank/DDBJ whole genome shotgun (WGS) entry which is preliminary data.</text>
</comment>
<evidence type="ECO:0000259" key="2">
    <source>
        <dbReference type="Pfam" id="PF20700"/>
    </source>
</evidence>
<feature type="region of interest" description="Disordered" evidence="1">
    <location>
        <begin position="34"/>
        <end position="54"/>
    </location>
</feature>
<reference evidence="3" key="1">
    <citation type="journal article" date="2023" name="Mol. Biol. Evol.">
        <title>Third-Generation Sequencing Reveals the Adaptive Role of the Epigenome in Three Deep-Sea Polychaetes.</title>
        <authorList>
            <person name="Perez M."/>
            <person name="Aroh O."/>
            <person name="Sun Y."/>
            <person name="Lan Y."/>
            <person name="Juniper S.K."/>
            <person name="Young C.R."/>
            <person name="Angers B."/>
            <person name="Qian P.Y."/>
        </authorList>
    </citation>
    <scope>NUCLEOTIDE SEQUENCE</scope>
    <source>
        <strain evidence="3">R07B-5</strain>
    </source>
</reference>